<sequence>MEKLDKLVRSKWFSIIYVIGAIGLLLYLRYDFPKIVFQYIAFFLAIRLLANKKWIQLTVLILLIIAVTVGVAYLKLRK</sequence>
<keyword evidence="1" id="KW-1133">Transmembrane helix</keyword>
<gene>
    <name evidence="2" type="ORF">bsdtw1_03618</name>
</gene>
<name>A0A6V8SKQ2_9CLOT</name>
<keyword evidence="3" id="KW-1185">Reference proteome</keyword>
<reference evidence="2 3" key="1">
    <citation type="submission" date="2020-07" db="EMBL/GenBank/DDBJ databases">
        <title>A new beta-1,3-glucan-decomposing anaerobic bacterium isolated from anoxic soil subjected to biological soil disinfestation.</title>
        <authorList>
            <person name="Ueki A."/>
            <person name="Tonouchi A."/>
        </authorList>
    </citation>
    <scope>NUCLEOTIDE SEQUENCE [LARGE SCALE GENOMIC DNA]</scope>
    <source>
        <strain evidence="2 3">TW1</strain>
    </source>
</reference>
<keyword evidence="1" id="KW-0812">Transmembrane</keyword>
<keyword evidence="1" id="KW-0472">Membrane</keyword>
<dbReference type="RefSeq" id="WP_183278861.1">
    <property type="nucleotide sequence ID" value="NZ_BLZR01000001.1"/>
</dbReference>
<feature type="transmembrane region" description="Helical" evidence="1">
    <location>
        <begin position="12"/>
        <end position="29"/>
    </location>
</feature>
<dbReference type="Proteomes" id="UP000580568">
    <property type="component" value="Unassembled WGS sequence"/>
</dbReference>
<evidence type="ECO:0000256" key="1">
    <source>
        <dbReference type="SAM" id="Phobius"/>
    </source>
</evidence>
<feature type="transmembrane region" description="Helical" evidence="1">
    <location>
        <begin position="57"/>
        <end position="76"/>
    </location>
</feature>
<evidence type="ECO:0000313" key="3">
    <source>
        <dbReference type="Proteomes" id="UP000580568"/>
    </source>
</evidence>
<dbReference type="AlphaFoldDB" id="A0A6V8SKQ2"/>
<dbReference type="EMBL" id="BLZR01000001">
    <property type="protein sequence ID" value="GFP77490.1"/>
    <property type="molecule type" value="Genomic_DNA"/>
</dbReference>
<protein>
    <submittedName>
        <fullName evidence="2">Uncharacterized protein</fullName>
    </submittedName>
</protein>
<proteinExistence type="predicted"/>
<comment type="caution">
    <text evidence="2">The sequence shown here is derived from an EMBL/GenBank/DDBJ whole genome shotgun (WGS) entry which is preliminary data.</text>
</comment>
<accession>A0A6V8SKQ2</accession>
<evidence type="ECO:0000313" key="2">
    <source>
        <dbReference type="EMBL" id="GFP77490.1"/>
    </source>
</evidence>
<organism evidence="2 3">
    <name type="scientific">Clostridium fungisolvens</name>
    <dbReference type="NCBI Taxonomy" id="1604897"/>
    <lineage>
        <taxon>Bacteria</taxon>
        <taxon>Bacillati</taxon>
        <taxon>Bacillota</taxon>
        <taxon>Clostridia</taxon>
        <taxon>Eubacteriales</taxon>
        <taxon>Clostridiaceae</taxon>
        <taxon>Clostridium</taxon>
    </lineage>
</organism>